<name>A0ACB7HYN9_MANES</name>
<sequence>MEFHFGMVLFLTSIHLAISGVPPAEVYWQSTLPTTPMPKALRELLPSVQKSDTSDDRRNKRPIITSFKDNAVSVEVGGIVIDVDHGVSVDLRPPFMTDTSPFLYDYGASKDEFRTNRHAAFFFLDKDLHPGTKINLYFTRRTTKVKFLPRQVADMMPFSSNKFSEILHTFSIKRNSTKAEIMRKTIKECEKPALQGEHKYCATSLEAMVDFSASKLGKNIQVLVTEIDKDSTQPQQFVITEGVKKVGSKIVACHVQDYVYPIFYCHATHTAKAYMVPLVGTNDTNVKAVAVCHTDTSKWNPRHLAFQVLKVKPGAVPICHFLPTDHFVWVAN</sequence>
<comment type="caution">
    <text evidence="1">The sequence shown here is derived from an EMBL/GenBank/DDBJ whole genome shotgun (WGS) entry which is preliminary data.</text>
</comment>
<accession>A0ACB7HYN9</accession>
<evidence type="ECO:0000313" key="2">
    <source>
        <dbReference type="Proteomes" id="UP000091857"/>
    </source>
</evidence>
<keyword evidence="2" id="KW-1185">Reference proteome</keyword>
<protein>
    <submittedName>
        <fullName evidence="1">Uncharacterized protein</fullName>
    </submittedName>
</protein>
<organism evidence="1 2">
    <name type="scientific">Manihot esculenta</name>
    <name type="common">Cassava</name>
    <name type="synonym">Jatropha manihot</name>
    <dbReference type="NCBI Taxonomy" id="3983"/>
    <lineage>
        <taxon>Eukaryota</taxon>
        <taxon>Viridiplantae</taxon>
        <taxon>Streptophyta</taxon>
        <taxon>Embryophyta</taxon>
        <taxon>Tracheophyta</taxon>
        <taxon>Spermatophyta</taxon>
        <taxon>Magnoliopsida</taxon>
        <taxon>eudicotyledons</taxon>
        <taxon>Gunneridae</taxon>
        <taxon>Pentapetalae</taxon>
        <taxon>rosids</taxon>
        <taxon>fabids</taxon>
        <taxon>Malpighiales</taxon>
        <taxon>Euphorbiaceae</taxon>
        <taxon>Crotonoideae</taxon>
        <taxon>Manihoteae</taxon>
        <taxon>Manihot</taxon>
    </lineage>
</organism>
<proteinExistence type="predicted"/>
<evidence type="ECO:0000313" key="1">
    <source>
        <dbReference type="EMBL" id="KAG8656903.1"/>
    </source>
</evidence>
<dbReference type="Proteomes" id="UP000091857">
    <property type="component" value="Chromosome 3"/>
</dbReference>
<reference evidence="2" key="1">
    <citation type="journal article" date="2016" name="Nat. Biotechnol.">
        <title>Sequencing wild and cultivated cassava and related species reveals extensive interspecific hybridization and genetic diversity.</title>
        <authorList>
            <person name="Bredeson J.V."/>
            <person name="Lyons J.B."/>
            <person name="Prochnik S.E."/>
            <person name="Wu G.A."/>
            <person name="Ha C.M."/>
            <person name="Edsinger-Gonzales E."/>
            <person name="Grimwood J."/>
            <person name="Schmutz J."/>
            <person name="Rabbi I.Y."/>
            <person name="Egesi C."/>
            <person name="Nauluvula P."/>
            <person name="Lebot V."/>
            <person name="Ndunguru J."/>
            <person name="Mkamilo G."/>
            <person name="Bart R.S."/>
            <person name="Setter T.L."/>
            <person name="Gleadow R.M."/>
            <person name="Kulakow P."/>
            <person name="Ferguson M.E."/>
            <person name="Rounsley S."/>
            <person name="Rokhsar D.S."/>
        </authorList>
    </citation>
    <scope>NUCLEOTIDE SEQUENCE [LARGE SCALE GENOMIC DNA]</scope>
    <source>
        <strain evidence="2">cv. AM560-2</strain>
    </source>
</reference>
<gene>
    <name evidence="1" type="ORF">MANES_03G020400v8</name>
</gene>
<dbReference type="EMBL" id="CM004389">
    <property type="protein sequence ID" value="KAG8656903.1"/>
    <property type="molecule type" value="Genomic_DNA"/>
</dbReference>